<dbReference type="Proteomes" id="UP001589692">
    <property type="component" value="Unassembled WGS sequence"/>
</dbReference>
<feature type="compositionally biased region" description="Basic residues" evidence="1">
    <location>
        <begin position="463"/>
        <end position="479"/>
    </location>
</feature>
<organism evidence="2 3">
    <name type="scientific">Rhizobium puerariae</name>
    <dbReference type="NCBI Taxonomy" id="1585791"/>
    <lineage>
        <taxon>Bacteria</taxon>
        <taxon>Pseudomonadati</taxon>
        <taxon>Pseudomonadota</taxon>
        <taxon>Alphaproteobacteria</taxon>
        <taxon>Hyphomicrobiales</taxon>
        <taxon>Rhizobiaceae</taxon>
        <taxon>Rhizobium/Agrobacterium group</taxon>
        <taxon>Rhizobium</taxon>
    </lineage>
</organism>
<sequence>MRQFAGSFAYIRSWLLSRSRRKHVTAAEACIKAGEFEQGISLLEAALPRITESTARVQAVRSLIEARLQRAKTLRQEGDETGASQEIASAVTRLDAELTTGPLTAARRAALLDLATQRLAALRSAGWAGQLRGAASPALAKPAIAWLEKVAEGVDPKVTSADMRGQVAQARDEGLPAVWWLALHSRLYRLGFVGAAIDAKRIAAHAVLATPPKDGRLAMHLAAAVHVGDDARISSLLSAGTDALARRDGLLAMGRIGEARELDRAFAAHVEGKTIAVVEPAENTLGNGAAIDAHDLVARTNFVVNDGFREQAHMLGTRTTAAYYNSIFVERSEAEIAGTLRSGGIEFAMLRSPIECARIWWLARGQRTRHYHFTPTVFMARGYAMRHLLNDLGIDAGKADIVLRFRFLPRPKQPFFRICVEKALLRPHPQLCRARPARLLALHAAVVASRIDAGRRRSQQPARTRRGGLHRHPRPPHKR</sequence>
<proteinExistence type="predicted"/>
<comment type="caution">
    <text evidence="2">The sequence shown here is derived from an EMBL/GenBank/DDBJ whole genome shotgun (WGS) entry which is preliminary data.</text>
</comment>
<protein>
    <submittedName>
        <fullName evidence="2">Uncharacterized protein</fullName>
    </submittedName>
</protein>
<evidence type="ECO:0000313" key="2">
    <source>
        <dbReference type="EMBL" id="MFB9949432.1"/>
    </source>
</evidence>
<dbReference type="EMBL" id="JBHMAA010000013">
    <property type="protein sequence ID" value="MFB9949432.1"/>
    <property type="molecule type" value="Genomic_DNA"/>
</dbReference>
<reference evidence="2 3" key="1">
    <citation type="submission" date="2024-09" db="EMBL/GenBank/DDBJ databases">
        <authorList>
            <person name="Sun Q."/>
            <person name="Mori K."/>
        </authorList>
    </citation>
    <scope>NUCLEOTIDE SEQUENCE [LARGE SCALE GENOMIC DNA]</scope>
    <source>
        <strain evidence="2 3">TBRC 4938</strain>
    </source>
</reference>
<evidence type="ECO:0000313" key="3">
    <source>
        <dbReference type="Proteomes" id="UP001589692"/>
    </source>
</evidence>
<dbReference type="RefSeq" id="WP_377260423.1">
    <property type="nucleotide sequence ID" value="NZ_JBHMAA010000013.1"/>
</dbReference>
<accession>A0ABV6AHR4</accession>
<gene>
    <name evidence="2" type="ORF">ACFFP0_11270</name>
</gene>
<name>A0ABV6AHR4_9HYPH</name>
<evidence type="ECO:0000256" key="1">
    <source>
        <dbReference type="SAM" id="MobiDB-lite"/>
    </source>
</evidence>
<feature type="region of interest" description="Disordered" evidence="1">
    <location>
        <begin position="452"/>
        <end position="479"/>
    </location>
</feature>
<keyword evidence="3" id="KW-1185">Reference proteome</keyword>